<dbReference type="PROSITE" id="PS52015">
    <property type="entry name" value="TONB_CTD"/>
    <property type="match status" value="1"/>
</dbReference>
<keyword evidence="7" id="KW-0653">Protein transport</keyword>
<evidence type="ECO:0000256" key="2">
    <source>
        <dbReference type="ARBA" id="ARBA00006555"/>
    </source>
</evidence>
<dbReference type="InterPro" id="IPR051045">
    <property type="entry name" value="TonB-dependent_transducer"/>
</dbReference>
<dbReference type="Proteomes" id="UP000245974">
    <property type="component" value="Unassembled WGS sequence"/>
</dbReference>
<accession>A0A2U3MVZ3</accession>
<reference evidence="14" key="1">
    <citation type="submission" date="2018-03" db="EMBL/GenBank/DDBJ databases">
        <authorList>
            <person name="Blom J."/>
        </authorList>
    </citation>
    <scope>NUCLEOTIDE SEQUENCE [LARGE SCALE GENOMIC DNA]</scope>
    <source>
        <strain evidence="14">KPC-SM-21</strain>
    </source>
</reference>
<dbReference type="GO" id="GO:0015031">
    <property type="term" value="P:protein transport"/>
    <property type="evidence" value="ECO:0007669"/>
    <property type="project" value="UniProtKB-KW"/>
</dbReference>
<evidence type="ECO:0000256" key="10">
    <source>
        <dbReference type="SAM" id="MobiDB-lite"/>
    </source>
</evidence>
<evidence type="ECO:0000313" key="14">
    <source>
        <dbReference type="Proteomes" id="UP000245974"/>
    </source>
</evidence>
<evidence type="ECO:0000256" key="5">
    <source>
        <dbReference type="ARBA" id="ARBA00022519"/>
    </source>
</evidence>
<keyword evidence="3" id="KW-0813">Transport</keyword>
<evidence type="ECO:0000256" key="4">
    <source>
        <dbReference type="ARBA" id="ARBA00022475"/>
    </source>
</evidence>
<dbReference type="Pfam" id="PF03544">
    <property type="entry name" value="TonB_C"/>
    <property type="match status" value="1"/>
</dbReference>
<keyword evidence="5" id="KW-0997">Cell inner membrane</keyword>
<dbReference type="EMBL" id="OOGT01000021">
    <property type="protein sequence ID" value="SPL69554.1"/>
    <property type="molecule type" value="Genomic_DNA"/>
</dbReference>
<evidence type="ECO:0000259" key="12">
    <source>
        <dbReference type="PROSITE" id="PS52015"/>
    </source>
</evidence>
<comment type="subcellular location">
    <subcellularLocation>
        <location evidence="1">Cell inner membrane</location>
        <topology evidence="1">Single-pass membrane protein</topology>
        <orientation evidence="1">Periplasmic side</orientation>
    </subcellularLocation>
</comment>
<dbReference type="GO" id="GO:0055085">
    <property type="term" value="P:transmembrane transport"/>
    <property type="evidence" value="ECO:0007669"/>
    <property type="project" value="InterPro"/>
</dbReference>
<proteinExistence type="inferred from homology"/>
<evidence type="ECO:0000256" key="8">
    <source>
        <dbReference type="ARBA" id="ARBA00022989"/>
    </source>
</evidence>
<dbReference type="InterPro" id="IPR037682">
    <property type="entry name" value="TonB_C"/>
</dbReference>
<evidence type="ECO:0000256" key="6">
    <source>
        <dbReference type="ARBA" id="ARBA00022692"/>
    </source>
</evidence>
<organism evidence="13 14">
    <name type="scientific">Acinetobacter stercoris</name>
    <dbReference type="NCBI Taxonomy" id="2126983"/>
    <lineage>
        <taxon>Bacteria</taxon>
        <taxon>Pseudomonadati</taxon>
        <taxon>Pseudomonadota</taxon>
        <taxon>Gammaproteobacteria</taxon>
        <taxon>Moraxellales</taxon>
        <taxon>Moraxellaceae</taxon>
        <taxon>Acinetobacter</taxon>
    </lineage>
</organism>
<evidence type="ECO:0000256" key="11">
    <source>
        <dbReference type="SAM" id="Phobius"/>
    </source>
</evidence>
<dbReference type="GO" id="GO:0098797">
    <property type="term" value="C:plasma membrane protein complex"/>
    <property type="evidence" value="ECO:0007669"/>
    <property type="project" value="TreeGrafter"/>
</dbReference>
<keyword evidence="4" id="KW-1003">Cell membrane</keyword>
<dbReference type="PANTHER" id="PTHR33446:SF11">
    <property type="entry name" value="TONB3"/>
    <property type="match status" value="1"/>
</dbReference>
<dbReference type="NCBIfam" id="TIGR01352">
    <property type="entry name" value="tonB_Cterm"/>
    <property type="match status" value="1"/>
</dbReference>
<name>A0A2U3MVZ3_9GAMM</name>
<keyword evidence="6 11" id="KW-0812">Transmembrane</keyword>
<dbReference type="OrthoDB" id="9792439at2"/>
<dbReference type="SUPFAM" id="SSF74653">
    <property type="entry name" value="TolA/TonB C-terminal domain"/>
    <property type="match status" value="1"/>
</dbReference>
<dbReference type="RefSeq" id="WP_121973079.1">
    <property type="nucleotide sequence ID" value="NZ_OOGT01000021.1"/>
</dbReference>
<dbReference type="InParanoid" id="A0A2U3MVZ3"/>
<keyword evidence="8 11" id="KW-1133">Transmembrane helix</keyword>
<gene>
    <name evidence="13" type="ORF">KPC_0732</name>
</gene>
<feature type="transmembrane region" description="Helical" evidence="11">
    <location>
        <begin position="18"/>
        <end position="39"/>
    </location>
</feature>
<dbReference type="AlphaFoldDB" id="A0A2U3MVZ3"/>
<evidence type="ECO:0000313" key="13">
    <source>
        <dbReference type="EMBL" id="SPL69554.1"/>
    </source>
</evidence>
<feature type="region of interest" description="Disordered" evidence="10">
    <location>
        <begin position="129"/>
        <end position="179"/>
    </location>
</feature>
<keyword evidence="9 11" id="KW-0472">Membrane</keyword>
<evidence type="ECO:0000256" key="1">
    <source>
        <dbReference type="ARBA" id="ARBA00004383"/>
    </source>
</evidence>
<sequence>MGHSSAAFQNPNPMKKKVIAAIVAVVIAHVGVLWSLSYLKVAELKKIEKKPVQVKFVKITEDIPPPPPPATPVKPKVKPVEKPVEKKVEPVVKPKVIAQKTPVIEKKVIHQDDTQEKLKQEQQRLLDEQKRQEQLKQEQALREQQAREQAAREQAARDQAARDAAAQRAKPRTLSAGEISWKRKPQLNFSNKDLGGSNKSVSVNIEADASGKITDVKILKSTGMPALDEKVLRAVRNAKFKASNDGSAMRAILPLELAINPNG</sequence>
<dbReference type="Gene3D" id="3.30.1150.10">
    <property type="match status" value="1"/>
</dbReference>
<dbReference type="PANTHER" id="PTHR33446">
    <property type="entry name" value="PROTEIN TONB-RELATED"/>
    <property type="match status" value="1"/>
</dbReference>
<protein>
    <submittedName>
        <fullName evidence="13">Transport protein TonB</fullName>
    </submittedName>
</protein>
<feature type="compositionally biased region" description="Basic and acidic residues" evidence="10">
    <location>
        <begin position="129"/>
        <end position="161"/>
    </location>
</feature>
<feature type="domain" description="TonB C-terminal" evidence="12">
    <location>
        <begin position="173"/>
        <end position="263"/>
    </location>
</feature>
<comment type="similarity">
    <text evidence="2">Belongs to the TonB family.</text>
</comment>
<keyword evidence="14" id="KW-1185">Reference proteome</keyword>
<evidence type="ECO:0000256" key="7">
    <source>
        <dbReference type="ARBA" id="ARBA00022927"/>
    </source>
</evidence>
<evidence type="ECO:0000256" key="9">
    <source>
        <dbReference type="ARBA" id="ARBA00023136"/>
    </source>
</evidence>
<evidence type="ECO:0000256" key="3">
    <source>
        <dbReference type="ARBA" id="ARBA00022448"/>
    </source>
</evidence>
<dbReference type="GO" id="GO:0031992">
    <property type="term" value="F:energy transducer activity"/>
    <property type="evidence" value="ECO:0007669"/>
    <property type="project" value="TreeGrafter"/>
</dbReference>
<dbReference type="InterPro" id="IPR006260">
    <property type="entry name" value="TonB/TolA_C"/>
</dbReference>